<evidence type="ECO:0000256" key="4">
    <source>
        <dbReference type="ARBA" id="ARBA00023136"/>
    </source>
</evidence>
<feature type="domain" description="Methyl-accepting transducer" evidence="9">
    <location>
        <begin position="277"/>
        <end position="513"/>
    </location>
</feature>
<evidence type="ECO:0000256" key="1">
    <source>
        <dbReference type="ARBA" id="ARBA00004141"/>
    </source>
</evidence>
<dbReference type="PRINTS" id="PR00260">
    <property type="entry name" value="CHEMTRNSDUCR"/>
</dbReference>
<dbReference type="AlphaFoldDB" id="A0A4R6U6A1"/>
<dbReference type="RefSeq" id="WP_101496274.1">
    <property type="nucleotide sequence ID" value="NZ_LNJZ01000005.1"/>
</dbReference>
<reference evidence="11 12" key="1">
    <citation type="submission" date="2019-03" db="EMBL/GenBank/DDBJ databases">
        <title>Genomic Encyclopedia of Type Strains, Phase IV (KMG-IV): sequencing the most valuable type-strain genomes for metagenomic binning, comparative biology and taxonomic classification.</title>
        <authorList>
            <person name="Goeker M."/>
        </authorList>
    </citation>
    <scope>NUCLEOTIDE SEQUENCE [LARGE SCALE GENOMIC DNA]</scope>
    <source>
        <strain evidence="11 12">DSM 28679</strain>
    </source>
</reference>
<comment type="similarity">
    <text evidence="6">Belongs to the methyl-accepting chemotaxis (MCP) protein family.</text>
</comment>
<feature type="transmembrane region" description="Helical" evidence="8">
    <location>
        <begin position="199"/>
        <end position="220"/>
    </location>
</feature>
<dbReference type="Pfam" id="PF12729">
    <property type="entry name" value="4HB_MCP_1"/>
    <property type="match status" value="1"/>
</dbReference>
<feature type="transmembrane region" description="Helical" evidence="8">
    <location>
        <begin position="12"/>
        <end position="33"/>
    </location>
</feature>
<evidence type="ECO:0000256" key="7">
    <source>
        <dbReference type="PROSITE-ProRule" id="PRU00284"/>
    </source>
</evidence>
<dbReference type="EMBL" id="SNYK01000004">
    <property type="protein sequence ID" value="TDQ38564.1"/>
    <property type="molecule type" value="Genomic_DNA"/>
</dbReference>
<keyword evidence="2 8" id="KW-0812">Transmembrane</keyword>
<dbReference type="SMART" id="SM00283">
    <property type="entry name" value="MA"/>
    <property type="match status" value="1"/>
</dbReference>
<evidence type="ECO:0000313" key="11">
    <source>
        <dbReference type="EMBL" id="TDQ38564.1"/>
    </source>
</evidence>
<sequence>MLNRLSFQARLILMMCISLGLFAALGGTGLIAVGKVNANLDRIYQENMVPITLLERVHTNLNDCRTELLLVMQHSPTSEFLALHNHPTQQHFDAIMRCQQDNDGLWGRFDAIELPAGYRQQYEQLRDLVRDYSANTVDPVFQLARQGEFFQSNRELLLKVNPQLAEVRKQMNAFQEAMLEHAEQLYLQSERDYNQILKLFAVLLVAGTVVLVLVAVRIIASIRQAVRLLRDASGKMAAGDTRIRVEYHSSDELRQVAEAFNHMGERFGEALNEVSRATQQLAAASEETSVVTGHTGESIRKQQNEIAQVATAMHEMHATAHEVAQSASQAAEAARHADQEAATGHAEAEQTIAAIERLAGSVEHATGVIERLARDSEEIGGVLDVIRSIAEQTNLLALNAAIEAARAGDAGRGFAVVADEVRSLASRTQQSTEEINDMIARLQSGASQAVAAMEDGRNQAHTGVEQTLKTTASLESIVRSIGVINDMGAQIASAAEEQSAVSEEISRSITAINDLTAETTEGAVQTTSASQEVAHLAIELQSLVGRFRT</sequence>
<dbReference type="CDD" id="cd11386">
    <property type="entry name" value="MCP_signal"/>
    <property type="match status" value="1"/>
</dbReference>
<evidence type="ECO:0000256" key="6">
    <source>
        <dbReference type="ARBA" id="ARBA00029447"/>
    </source>
</evidence>
<keyword evidence="4 8" id="KW-0472">Membrane</keyword>
<comment type="subcellular location">
    <subcellularLocation>
        <location evidence="1">Membrane</location>
        <topology evidence="1">Multi-pass membrane protein</topology>
    </subcellularLocation>
</comment>
<dbReference type="Pfam" id="PF00015">
    <property type="entry name" value="MCPsignal"/>
    <property type="match status" value="1"/>
</dbReference>
<dbReference type="SUPFAM" id="SSF58104">
    <property type="entry name" value="Methyl-accepting chemotaxis protein (MCP) signaling domain"/>
    <property type="match status" value="1"/>
</dbReference>
<name>A0A4R6U6A1_9GAMM</name>
<evidence type="ECO:0000256" key="3">
    <source>
        <dbReference type="ARBA" id="ARBA00022989"/>
    </source>
</evidence>
<keyword evidence="3 8" id="KW-1133">Transmembrane helix</keyword>
<keyword evidence="5 7" id="KW-0807">Transducer</keyword>
<dbReference type="PROSITE" id="PS50885">
    <property type="entry name" value="HAMP"/>
    <property type="match status" value="1"/>
</dbReference>
<evidence type="ECO:0000313" key="12">
    <source>
        <dbReference type="Proteomes" id="UP000294575"/>
    </source>
</evidence>
<gene>
    <name evidence="11" type="ORF">DFQ45_104139</name>
</gene>
<evidence type="ECO:0000256" key="2">
    <source>
        <dbReference type="ARBA" id="ARBA00022692"/>
    </source>
</evidence>
<dbReference type="InterPro" id="IPR024478">
    <property type="entry name" value="HlyB_4HB_MCP"/>
</dbReference>
<dbReference type="PROSITE" id="PS50111">
    <property type="entry name" value="CHEMOTAXIS_TRANSDUC_2"/>
    <property type="match status" value="1"/>
</dbReference>
<dbReference type="OrthoDB" id="8724574at2"/>
<proteinExistence type="inferred from homology"/>
<dbReference type="Pfam" id="PF00672">
    <property type="entry name" value="HAMP"/>
    <property type="match status" value="1"/>
</dbReference>
<evidence type="ECO:0000259" key="10">
    <source>
        <dbReference type="PROSITE" id="PS50885"/>
    </source>
</evidence>
<dbReference type="SMART" id="SM00304">
    <property type="entry name" value="HAMP"/>
    <property type="match status" value="2"/>
</dbReference>
<dbReference type="Proteomes" id="UP000294575">
    <property type="component" value="Unassembled WGS sequence"/>
</dbReference>
<dbReference type="InterPro" id="IPR003660">
    <property type="entry name" value="HAMP_dom"/>
</dbReference>
<dbReference type="GO" id="GO:0007165">
    <property type="term" value="P:signal transduction"/>
    <property type="evidence" value="ECO:0007669"/>
    <property type="project" value="UniProtKB-KW"/>
</dbReference>
<evidence type="ECO:0000259" key="9">
    <source>
        <dbReference type="PROSITE" id="PS50111"/>
    </source>
</evidence>
<evidence type="ECO:0000256" key="8">
    <source>
        <dbReference type="SAM" id="Phobius"/>
    </source>
</evidence>
<dbReference type="InterPro" id="IPR004090">
    <property type="entry name" value="Chemotax_Me-accpt_rcpt"/>
</dbReference>
<evidence type="ECO:0000256" key="5">
    <source>
        <dbReference type="ARBA" id="ARBA00023224"/>
    </source>
</evidence>
<accession>A0A4R6U6A1</accession>
<dbReference type="GO" id="GO:0016020">
    <property type="term" value="C:membrane"/>
    <property type="evidence" value="ECO:0007669"/>
    <property type="project" value="UniProtKB-SubCell"/>
</dbReference>
<dbReference type="Gene3D" id="1.10.287.950">
    <property type="entry name" value="Methyl-accepting chemotaxis protein"/>
    <property type="match status" value="1"/>
</dbReference>
<protein>
    <submittedName>
        <fullName evidence="11">Methyl-accepting chemotaxis protein</fullName>
    </submittedName>
</protein>
<dbReference type="CDD" id="cd06225">
    <property type="entry name" value="HAMP"/>
    <property type="match status" value="1"/>
</dbReference>
<dbReference type="FunFam" id="1.10.287.950:FF:000001">
    <property type="entry name" value="Methyl-accepting chemotaxis sensory transducer"/>
    <property type="match status" value="1"/>
</dbReference>
<organism evidence="11 12">
    <name type="scientific">Thiopseudomonas denitrificans</name>
    <dbReference type="NCBI Taxonomy" id="1501432"/>
    <lineage>
        <taxon>Bacteria</taxon>
        <taxon>Pseudomonadati</taxon>
        <taxon>Pseudomonadota</taxon>
        <taxon>Gammaproteobacteria</taxon>
        <taxon>Pseudomonadales</taxon>
        <taxon>Pseudomonadaceae</taxon>
        <taxon>Thiopseudomonas</taxon>
    </lineage>
</organism>
<dbReference type="GO" id="GO:0006935">
    <property type="term" value="P:chemotaxis"/>
    <property type="evidence" value="ECO:0007669"/>
    <property type="project" value="InterPro"/>
</dbReference>
<dbReference type="PANTHER" id="PTHR32089:SF119">
    <property type="entry name" value="METHYL-ACCEPTING CHEMOTAXIS PROTEIN CTPL"/>
    <property type="match status" value="1"/>
</dbReference>
<dbReference type="InterPro" id="IPR004089">
    <property type="entry name" value="MCPsignal_dom"/>
</dbReference>
<keyword evidence="12" id="KW-1185">Reference proteome</keyword>
<feature type="domain" description="HAMP" evidence="10">
    <location>
        <begin position="220"/>
        <end position="272"/>
    </location>
</feature>
<comment type="caution">
    <text evidence="11">The sequence shown here is derived from an EMBL/GenBank/DDBJ whole genome shotgun (WGS) entry which is preliminary data.</text>
</comment>
<dbReference type="GO" id="GO:0004888">
    <property type="term" value="F:transmembrane signaling receptor activity"/>
    <property type="evidence" value="ECO:0007669"/>
    <property type="project" value="InterPro"/>
</dbReference>
<dbReference type="PANTHER" id="PTHR32089">
    <property type="entry name" value="METHYL-ACCEPTING CHEMOTAXIS PROTEIN MCPB"/>
    <property type="match status" value="1"/>
</dbReference>